<feature type="domain" description="Radical SAM core" evidence="6">
    <location>
        <begin position="117"/>
        <end position="335"/>
    </location>
</feature>
<dbReference type="EMBL" id="CAADFN010000012">
    <property type="protein sequence ID" value="VFK15041.1"/>
    <property type="molecule type" value="Genomic_DNA"/>
</dbReference>
<dbReference type="NCBIfam" id="TIGR03977">
    <property type="entry name" value="rSAM_pair_HxsC"/>
    <property type="match status" value="1"/>
</dbReference>
<dbReference type="AlphaFoldDB" id="A0A450WDK1"/>
<dbReference type="InterPro" id="IPR013785">
    <property type="entry name" value="Aldolase_TIM"/>
</dbReference>
<dbReference type="PROSITE" id="PS51918">
    <property type="entry name" value="RADICAL_SAM"/>
    <property type="match status" value="1"/>
</dbReference>
<evidence type="ECO:0000256" key="2">
    <source>
        <dbReference type="ARBA" id="ARBA00022691"/>
    </source>
</evidence>
<dbReference type="SFLD" id="SFLDG01067">
    <property type="entry name" value="SPASM/twitch_domain_containing"/>
    <property type="match status" value="1"/>
</dbReference>
<dbReference type="InterPro" id="IPR007197">
    <property type="entry name" value="rSAM"/>
</dbReference>
<dbReference type="InterPro" id="IPR058240">
    <property type="entry name" value="rSAM_sf"/>
</dbReference>
<keyword evidence="4" id="KW-0408">Iron</keyword>
<dbReference type="InterPro" id="IPR050377">
    <property type="entry name" value="Radical_SAM_PqqE_MftC-like"/>
</dbReference>
<dbReference type="SFLD" id="SFLDG01103">
    <property type="entry name" value="Uncharacterised_Radical_SAM_Su"/>
    <property type="match status" value="1"/>
</dbReference>
<keyword evidence="5" id="KW-0411">Iron-sulfur</keyword>
<evidence type="ECO:0000259" key="6">
    <source>
        <dbReference type="PROSITE" id="PS51918"/>
    </source>
</evidence>
<protein>
    <submittedName>
        <fullName evidence="7">His-Xaa-Ser system radical SAM maturase HxsC</fullName>
    </submittedName>
</protein>
<dbReference type="InterPro" id="IPR024032">
    <property type="entry name" value="rSAM_paired_HxsC"/>
</dbReference>
<dbReference type="GO" id="GO:0046872">
    <property type="term" value="F:metal ion binding"/>
    <property type="evidence" value="ECO:0007669"/>
    <property type="project" value="UniProtKB-KW"/>
</dbReference>
<keyword evidence="3" id="KW-0479">Metal-binding</keyword>
<evidence type="ECO:0000313" key="7">
    <source>
        <dbReference type="EMBL" id="VFK15041.1"/>
    </source>
</evidence>
<dbReference type="Gene3D" id="3.20.20.70">
    <property type="entry name" value="Aldolase class I"/>
    <property type="match status" value="1"/>
</dbReference>
<evidence type="ECO:0000256" key="1">
    <source>
        <dbReference type="ARBA" id="ARBA00001966"/>
    </source>
</evidence>
<sequence length="405" mass="46299">MDEPRGCKSNPIAESGVGMKLWTHGIPVDLNERSLGRVVFRPVSASERKDCIRVVPTEVSVNEDFRGYVAVLFGGKVDGLPRIGSPFLHSLGQLDFLAENHVILLSPENGFVRVLYRPESHSNAIFVTERCNSDCLMCSQPPKAINDEGLIEEHIRLIDLIQSAPEMLGITGGEPTLLKDRLIRLLQHIREKFPDTFIRMLSNGRMFAYEDMVQELAAIEHLNLITAIPLYSDNAPEHDYIVQAKGAFDQTLQGLYNMAKYGLGVEIRIVLHRLTLPRLIHLAEFIYRNLPFVRHVALMGLENMGYVKKNWELLWIDPIDYRRELENVIRFFHYRCLNVSIYNLPLCVLPENLWSFARQSISDFKNIYLDECQACRVRSHCTGLFQSSETRHSRGIHALQSVTNK</sequence>
<keyword evidence="2" id="KW-0949">S-adenosyl-L-methionine</keyword>
<dbReference type="Pfam" id="PF04055">
    <property type="entry name" value="Radical_SAM"/>
    <property type="match status" value="1"/>
</dbReference>
<dbReference type="SUPFAM" id="SSF102114">
    <property type="entry name" value="Radical SAM enzymes"/>
    <property type="match status" value="1"/>
</dbReference>
<dbReference type="CDD" id="cd01335">
    <property type="entry name" value="Radical_SAM"/>
    <property type="match status" value="1"/>
</dbReference>
<comment type="cofactor">
    <cofactor evidence="1">
        <name>[4Fe-4S] cluster</name>
        <dbReference type="ChEBI" id="CHEBI:49883"/>
    </cofactor>
</comment>
<evidence type="ECO:0000256" key="5">
    <source>
        <dbReference type="ARBA" id="ARBA00023014"/>
    </source>
</evidence>
<dbReference type="GO" id="GO:0051536">
    <property type="term" value="F:iron-sulfur cluster binding"/>
    <property type="evidence" value="ECO:0007669"/>
    <property type="project" value="UniProtKB-KW"/>
</dbReference>
<evidence type="ECO:0000256" key="3">
    <source>
        <dbReference type="ARBA" id="ARBA00022723"/>
    </source>
</evidence>
<dbReference type="SFLD" id="SFLDS00029">
    <property type="entry name" value="Radical_SAM"/>
    <property type="match status" value="1"/>
</dbReference>
<dbReference type="PANTHER" id="PTHR11228:SF7">
    <property type="entry name" value="PQQA PEPTIDE CYCLASE"/>
    <property type="match status" value="1"/>
</dbReference>
<dbReference type="GO" id="GO:0003824">
    <property type="term" value="F:catalytic activity"/>
    <property type="evidence" value="ECO:0007669"/>
    <property type="project" value="InterPro"/>
</dbReference>
<organism evidence="7">
    <name type="scientific">Candidatus Kentrum sp. LFY</name>
    <dbReference type="NCBI Taxonomy" id="2126342"/>
    <lineage>
        <taxon>Bacteria</taxon>
        <taxon>Pseudomonadati</taxon>
        <taxon>Pseudomonadota</taxon>
        <taxon>Gammaproteobacteria</taxon>
        <taxon>Candidatus Kentrum</taxon>
    </lineage>
</organism>
<reference evidence="7" key="1">
    <citation type="submission" date="2019-02" db="EMBL/GenBank/DDBJ databases">
        <authorList>
            <person name="Gruber-Vodicka R. H."/>
            <person name="Seah K. B. B."/>
        </authorList>
    </citation>
    <scope>NUCLEOTIDE SEQUENCE</scope>
    <source>
        <strain evidence="7">BECK_BY7</strain>
    </source>
</reference>
<gene>
    <name evidence="7" type="ORF">BECKLFY1418C_GA0070996_101240</name>
</gene>
<evidence type="ECO:0000256" key="4">
    <source>
        <dbReference type="ARBA" id="ARBA00023004"/>
    </source>
</evidence>
<name>A0A450WDK1_9GAMM</name>
<proteinExistence type="predicted"/>
<dbReference type="PANTHER" id="PTHR11228">
    <property type="entry name" value="RADICAL SAM DOMAIN PROTEIN"/>
    <property type="match status" value="1"/>
</dbReference>
<accession>A0A450WDK1</accession>